<dbReference type="InterPro" id="IPR002878">
    <property type="entry name" value="ChsH2_C"/>
</dbReference>
<dbReference type="InterPro" id="IPR012340">
    <property type="entry name" value="NA-bd_OB-fold"/>
</dbReference>
<dbReference type="RefSeq" id="WP_306998105.1">
    <property type="nucleotide sequence ID" value="NZ_JAUSUT010000001.1"/>
</dbReference>
<dbReference type="SUPFAM" id="SSF53901">
    <property type="entry name" value="Thiolase-like"/>
    <property type="match status" value="2"/>
</dbReference>
<feature type="region of interest" description="Disordered" evidence="1">
    <location>
        <begin position="1"/>
        <end position="34"/>
    </location>
</feature>
<dbReference type="InterPro" id="IPR016039">
    <property type="entry name" value="Thiolase-like"/>
</dbReference>
<evidence type="ECO:0000259" key="2">
    <source>
        <dbReference type="Pfam" id="PF01796"/>
    </source>
</evidence>
<evidence type="ECO:0000259" key="3">
    <source>
        <dbReference type="Pfam" id="PF12172"/>
    </source>
</evidence>
<dbReference type="PANTHER" id="PTHR42870:SF1">
    <property type="entry name" value="NON-SPECIFIC LIPID-TRANSFER PROTEIN-LIKE 2"/>
    <property type="match status" value="1"/>
</dbReference>
<gene>
    <name evidence="5" type="ORF">FB470_006695</name>
</gene>
<evidence type="ECO:0000256" key="1">
    <source>
        <dbReference type="SAM" id="MobiDB-lite"/>
    </source>
</evidence>
<dbReference type="PANTHER" id="PTHR42870">
    <property type="entry name" value="ACETYL-COA C-ACETYLTRANSFERASE"/>
    <property type="match status" value="1"/>
</dbReference>
<dbReference type="Pfam" id="PF12172">
    <property type="entry name" value="zf-ChsH2"/>
    <property type="match status" value="1"/>
</dbReference>
<dbReference type="Pfam" id="PF01796">
    <property type="entry name" value="OB_ChsH2_C"/>
    <property type="match status" value="1"/>
</dbReference>
<evidence type="ECO:0000313" key="6">
    <source>
        <dbReference type="Proteomes" id="UP001229651"/>
    </source>
</evidence>
<evidence type="ECO:0000259" key="4">
    <source>
        <dbReference type="Pfam" id="PF22691"/>
    </source>
</evidence>
<proteinExistence type="predicted"/>
<dbReference type="InterPro" id="IPR022002">
    <property type="entry name" value="ChsH2_Znr"/>
</dbReference>
<dbReference type="Proteomes" id="UP001229651">
    <property type="component" value="Unassembled WGS sequence"/>
</dbReference>
<accession>A0ABU0F6G2</accession>
<sequence length="575" mass="61064">MAEPADAPRPVRGPRPDGAPEPPAKPLPQPSLESAGFWASGADGTLRVKHCHACGRWFHPPLPICVHCRSDDVALDPVSGQATVVAVTVTHQPWLPAFPPPYAVAIVALAEDDAARLTTNVVGCAPEDVRIGMRVRVRFEQHGGIWLPLFEPDPETEAAQGPGPLPEPRDVSAEVSALSRLPRSRRFEDKVALTGVAQSRTGRRLMTDPLALTVEACRAAVADAGLELDDIDGLSTYPGISPYAGLTEGGVMAVSEALQIRPTWLNGAGEVPGQSGSIITAMLAVASGLCRHVLCFRTVWESSLTAMQRSGAWETPVARATGAYEWRLPFGASSAAQWIGMHASHYLHRYGAGREALGAIAVTARDGARRNPDAVFRDPLTMDDYLSARMISTPFGLYDCDVPVDGAIAVVVSAIDTVADLPSRPVLVEAVGTKVLERLSWDQDTLTHMPQALGPSAHLWTRTDLTPADVDVALLYDGFTFNALSWLERLGFCGLGEATDFIAGGKTIALDGELPLNPHGGQLSAGRLHGYGFTREAMLQLRGEAGDRQVPDARVAVVTNGGGVPSGAILLRKAT</sequence>
<feature type="domain" description="ChsH2 C-terminal OB-fold" evidence="2">
    <location>
        <begin position="77"/>
        <end position="140"/>
    </location>
</feature>
<reference evidence="5 6" key="1">
    <citation type="submission" date="2023-07" db="EMBL/GenBank/DDBJ databases">
        <title>Sequencing the genomes of 1000 actinobacteria strains.</title>
        <authorList>
            <person name="Klenk H.-P."/>
        </authorList>
    </citation>
    <scope>NUCLEOTIDE SEQUENCE [LARGE SCALE GENOMIC DNA]</scope>
    <source>
        <strain evidence="5 6">DSM 45805</strain>
    </source>
</reference>
<protein>
    <submittedName>
        <fullName evidence="5">Acetyl-CoA acetyltransferase/uncharacterized OB-fold protein</fullName>
    </submittedName>
</protein>
<dbReference type="CDD" id="cd00829">
    <property type="entry name" value="SCP-x_thiolase"/>
    <property type="match status" value="1"/>
</dbReference>
<feature type="domain" description="Thiolase C-terminal" evidence="4">
    <location>
        <begin position="460"/>
        <end position="566"/>
    </location>
</feature>
<feature type="domain" description="ChsH2 rubredoxin-like zinc ribbon" evidence="3">
    <location>
        <begin position="38"/>
        <end position="73"/>
    </location>
</feature>
<comment type="caution">
    <text evidence="5">The sequence shown here is derived from an EMBL/GenBank/DDBJ whole genome shotgun (WGS) entry which is preliminary data.</text>
</comment>
<feature type="compositionally biased region" description="Pro residues" evidence="1">
    <location>
        <begin position="11"/>
        <end position="29"/>
    </location>
</feature>
<dbReference type="SUPFAM" id="SSF50249">
    <property type="entry name" value="Nucleic acid-binding proteins"/>
    <property type="match status" value="1"/>
</dbReference>
<dbReference type="Pfam" id="PF22691">
    <property type="entry name" value="Thiolase_C_1"/>
    <property type="match status" value="1"/>
</dbReference>
<name>A0ABU0F6G2_9PSEU</name>
<organism evidence="5 6">
    <name type="scientific">Amycolatopsis thermophila</name>
    <dbReference type="NCBI Taxonomy" id="206084"/>
    <lineage>
        <taxon>Bacteria</taxon>
        <taxon>Bacillati</taxon>
        <taxon>Actinomycetota</taxon>
        <taxon>Actinomycetes</taxon>
        <taxon>Pseudonocardiales</taxon>
        <taxon>Pseudonocardiaceae</taxon>
        <taxon>Amycolatopsis</taxon>
    </lineage>
</organism>
<evidence type="ECO:0000313" key="5">
    <source>
        <dbReference type="EMBL" id="MDQ0382701.1"/>
    </source>
</evidence>
<keyword evidence="6" id="KW-1185">Reference proteome</keyword>
<dbReference type="EMBL" id="JAUSUT010000001">
    <property type="protein sequence ID" value="MDQ0382701.1"/>
    <property type="molecule type" value="Genomic_DNA"/>
</dbReference>
<dbReference type="Gene3D" id="3.40.47.10">
    <property type="match status" value="1"/>
</dbReference>
<dbReference type="InterPro" id="IPR055140">
    <property type="entry name" value="Thiolase_C_2"/>
</dbReference>